<organism evidence="2 3">
    <name type="scientific">Ananas comosus</name>
    <name type="common">Pineapple</name>
    <name type="synonym">Ananas ananas</name>
    <dbReference type="NCBI Taxonomy" id="4615"/>
    <lineage>
        <taxon>Eukaryota</taxon>
        <taxon>Viridiplantae</taxon>
        <taxon>Streptophyta</taxon>
        <taxon>Embryophyta</taxon>
        <taxon>Tracheophyta</taxon>
        <taxon>Spermatophyta</taxon>
        <taxon>Magnoliopsida</taxon>
        <taxon>Liliopsida</taxon>
        <taxon>Poales</taxon>
        <taxon>Bromeliaceae</taxon>
        <taxon>Bromelioideae</taxon>
        <taxon>Ananas</taxon>
    </lineage>
</organism>
<gene>
    <name evidence="2" type="ORF">ACMD2_23484</name>
</gene>
<proteinExistence type="predicted"/>
<dbReference type="EMBL" id="LSRQ01002515">
    <property type="protein sequence ID" value="OAY74067.1"/>
    <property type="molecule type" value="Genomic_DNA"/>
</dbReference>
<evidence type="ECO:0000313" key="2">
    <source>
        <dbReference type="EMBL" id="OAY74067.1"/>
    </source>
</evidence>
<evidence type="ECO:0000313" key="3">
    <source>
        <dbReference type="Proteomes" id="UP000092600"/>
    </source>
</evidence>
<comment type="caution">
    <text evidence="2">The sequence shown here is derived from an EMBL/GenBank/DDBJ whole genome shotgun (WGS) entry which is preliminary data.</text>
</comment>
<feature type="compositionally biased region" description="Acidic residues" evidence="1">
    <location>
        <begin position="73"/>
        <end position="101"/>
    </location>
</feature>
<feature type="compositionally biased region" description="Basic residues" evidence="1">
    <location>
        <begin position="125"/>
        <end position="140"/>
    </location>
</feature>
<feature type="compositionally biased region" description="Basic and acidic residues" evidence="1">
    <location>
        <begin position="1"/>
        <end position="19"/>
    </location>
</feature>
<name>A0A199VAC8_ANACO</name>
<protein>
    <submittedName>
        <fullName evidence="2">Uncharacterized protein</fullName>
    </submittedName>
</protein>
<sequence>MVHRSPHDEAAGGEDGHLHGEHRRRRRRAGGSSGRAAEGGRVVEEAGGVLSVRALCDGGVGEEELEAVRGGGEGEEGSEGEGEGGFEGGEEGGEEVGEEEALDRGEVQPDDVEEATDPSGGDTRHWKRGRRRGGGGHCWR</sequence>
<dbReference type="Proteomes" id="UP000092600">
    <property type="component" value="Unassembled WGS sequence"/>
</dbReference>
<accession>A0A199VAC8</accession>
<feature type="region of interest" description="Disordered" evidence="1">
    <location>
        <begin position="1"/>
        <end position="140"/>
    </location>
</feature>
<reference evidence="2 3" key="1">
    <citation type="journal article" date="2016" name="DNA Res.">
        <title>The draft genome of MD-2 pineapple using hybrid error correction of long reads.</title>
        <authorList>
            <person name="Redwan R.M."/>
            <person name="Saidin A."/>
            <person name="Kumar S.V."/>
        </authorList>
    </citation>
    <scope>NUCLEOTIDE SEQUENCE [LARGE SCALE GENOMIC DNA]</scope>
    <source>
        <strain evidence="3">cv. MD2</strain>
        <tissue evidence="2">Leaf</tissue>
    </source>
</reference>
<feature type="compositionally biased region" description="Basic residues" evidence="1">
    <location>
        <begin position="20"/>
        <end position="29"/>
    </location>
</feature>
<feature type="compositionally biased region" description="Low complexity" evidence="1">
    <location>
        <begin position="34"/>
        <end position="49"/>
    </location>
</feature>
<evidence type="ECO:0000256" key="1">
    <source>
        <dbReference type="SAM" id="MobiDB-lite"/>
    </source>
</evidence>
<dbReference type="AlphaFoldDB" id="A0A199VAC8"/>